<feature type="transmembrane region" description="Helical" evidence="6">
    <location>
        <begin position="89"/>
        <end position="108"/>
    </location>
</feature>
<proteinExistence type="inferred from homology"/>
<comment type="similarity">
    <text evidence="2">Belongs to the unc-50 family.</text>
</comment>
<evidence type="ECO:0008006" key="9">
    <source>
        <dbReference type="Google" id="ProtNLM"/>
    </source>
</evidence>
<protein>
    <recommendedName>
        <fullName evidence="9">Protein unc-50 homolog</fullName>
    </recommendedName>
</protein>
<dbReference type="AlphaFoldDB" id="A0A1B6DIF3"/>
<keyword evidence="3 6" id="KW-0812">Transmembrane</keyword>
<evidence type="ECO:0000256" key="3">
    <source>
        <dbReference type="ARBA" id="ARBA00022692"/>
    </source>
</evidence>
<dbReference type="PANTHER" id="PTHR12841">
    <property type="entry name" value="PROTEIN UNC-50 HOMOLOG"/>
    <property type="match status" value="1"/>
</dbReference>
<sequence>MRSGDSISSRDSFRSSSFLPTPVTHRRNCMSAAVKRYRYLRRLFKFQQMDFEFAFWQMINLFIAPQKVYRNFNYRKETKSQFARDDPAFLVLLGFWLFVASIGFTYVLRLSIGGFFQFLLYVIFIDYIGFGICIATILWYVSNKFLLKPEYRNQDVEWGYAFDVHLNAYFPPLIILHIFQLFFYNVFISQDWFLSRLFGNSLWLISIGYYIYITFLGYTCLPIVHKTQVLLYPMIPLFFVYILSLAAGWNITQTVMDVYLYRVIGHFHIGL</sequence>
<accession>A0A1B6DIF3</accession>
<dbReference type="PANTHER" id="PTHR12841:SF6">
    <property type="entry name" value="PROTEIN UNC-50 HOMOLOG"/>
    <property type="match status" value="1"/>
</dbReference>
<reference evidence="8" key="1">
    <citation type="submission" date="2015-12" db="EMBL/GenBank/DDBJ databases">
        <title>De novo transcriptome assembly of four potential Pierce s Disease insect vectors from Arizona vineyards.</title>
        <authorList>
            <person name="Tassone E.E."/>
        </authorList>
    </citation>
    <scope>NUCLEOTIDE SEQUENCE</scope>
</reference>
<dbReference type="EMBL" id="GEDC01011866">
    <property type="protein sequence ID" value="JAS25432.1"/>
    <property type="molecule type" value="Transcribed_RNA"/>
</dbReference>
<feature type="transmembrane region" description="Helical" evidence="6">
    <location>
        <begin position="120"/>
        <end position="141"/>
    </location>
</feature>
<keyword evidence="4 6" id="KW-1133">Transmembrane helix</keyword>
<keyword evidence="5 6" id="KW-0472">Membrane</keyword>
<organism evidence="8">
    <name type="scientific">Clastoptera arizonana</name>
    <name type="common">Arizona spittle bug</name>
    <dbReference type="NCBI Taxonomy" id="38151"/>
    <lineage>
        <taxon>Eukaryota</taxon>
        <taxon>Metazoa</taxon>
        <taxon>Ecdysozoa</taxon>
        <taxon>Arthropoda</taxon>
        <taxon>Hexapoda</taxon>
        <taxon>Insecta</taxon>
        <taxon>Pterygota</taxon>
        <taxon>Neoptera</taxon>
        <taxon>Paraneoptera</taxon>
        <taxon>Hemiptera</taxon>
        <taxon>Auchenorrhyncha</taxon>
        <taxon>Cercopoidea</taxon>
        <taxon>Clastopteridae</taxon>
        <taxon>Clastoptera</taxon>
    </lineage>
</organism>
<dbReference type="GO" id="GO:0000139">
    <property type="term" value="C:Golgi membrane"/>
    <property type="evidence" value="ECO:0007669"/>
    <property type="project" value="TreeGrafter"/>
</dbReference>
<dbReference type="EMBL" id="GEDC01030973">
    <property type="protein sequence ID" value="JAS06325.1"/>
    <property type="molecule type" value="Transcribed_RNA"/>
</dbReference>
<evidence type="ECO:0000256" key="4">
    <source>
        <dbReference type="ARBA" id="ARBA00022989"/>
    </source>
</evidence>
<evidence type="ECO:0000256" key="6">
    <source>
        <dbReference type="SAM" id="Phobius"/>
    </source>
</evidence>
<dbReference type="Pfam" id="PF05216">
    <property type="entry name" value="UNC-50"/>
    <property type="match status" value="1"/>
</dbReference>
<comment type="subcellular location">
    <subcellularLocation>
        <location evidence="1">Membrane</location>
        <topology evidence="1">Multi-pass membrane protein</topology>
    </subcellularLocation>
</comment>
<feature type="transmembrane region" description="Helical" evidence="6">
    <location>
        <begin position="168"/>
        <end position="188"/>
    </location>
</feature>
<dbReference type="InterPro" id="IPR007881">
    <property type="entry name" value="UNC-50"/>
</dbReference>
<gene>
    <name evidence="7" type="ORF">g.37093</name>
    <name evidence="8" type="ORF">g.37096</name>
</gene>
<evidence type="ECO:0000313" key="7">
    <source>
        <dbReference type="EMBL" id="JAS06325.1"/>
    </source>
</evidence>
<evidence type="ECO:0000256" key="2">
    <source>
        <dbReference type="ARBA" id="ARBA00006293"/>
    </source>
</evidence>
<evidence type="ECO:0000256" key="1">
    <source>
        <dbReference type="ARBA" id="ARBA00004141"/>
    </source>
</evidence>
<feature type="transmembrane region" description="Helical" evidence="6">
    <location>
        <begin position="230"/>
        <end position="252"/>
    </location>
</feature>
<feature type="transmembrane region" description="Helical" evidence="6">
    <location>
        <begin position="200"/>
        <end position="224"/>
    </location>
</feature>
<name>A0A1B6DIF3_9HEMI</name>
<evidence type="ECO:0000256" key="5">
    <source>
        <dbReference type="ARBA" id="ARBA00023136"/>
    </source>
</evidence>
<evidence type="ECO:0000313" key="8">
    <source>
        <dbReference type="EMBL" id="JAS25432.1"/>
    </source>
</evidence>